<keyword evidence="2" id="KW-0677">Repeat</keyword>
<keyword evidence="4" id="KW-0238">DNA-binding</keyword>
<dbReference type="CDD" id="cd12203">
    <property type="entry name" value="GT1"/>
    <property type="match status" value="1"/>
</dbReference>
<dbReference type="RefSeq" id="XP_004496179.1">
    <property type="nucleotide sequence ID" value="XM_004496122.3"/>
</dbReference>
<keyword evidence="3" id="KW-0805">Transcription regulation</keyword>
<dbReference type="PROSITE" id="PS50090">
    <property type="entry name" value="MYB_LIKE"/>
    <property type="match status" value="2"/>
</dbReference>
<evidence type="ECO:0000256" key="4">
    <source>
        <dbReference type="ARBA" id="ARBA00023125"/>
    </source>
</evidence>
<evidence type="ECO:0000256" key="2">
    <source>
        <dbReference type="ARBA" id="ARBA00022737"/>
    </source>
</evidence>
<organism evidence="9 10">
    <name type="scientific">Cicer arietinum</name>
    <name type="common">Chickpea</name>
    <name type="synonym">Garbanzo</name>
    <dbReference type="NCBI Taxonomy" id="3827"/>
    <lineage>
        <taxon>Eukaryota</taxon>
        <taxon>Viridiplantae</taxon>
        <taxon>Streptophyta</taxon>
        <taxon>Embryophyta</taxon>
        <taxon>Tracheophyta</taxon>
        <taxon>Spermatophyta</taxon>
        <taxon>Magnoliopsida</taxon>
        <taxon>eudicotyledons</taxon>
        <taxon>Gunneridae</taxon>
        <taxon>Pentapetalae</taxon>
        <taxon>rosids</taxon>
        <taxon>fabids</taxon>
        <taxon>Fabales</taxon>
        <taxon>Fabaceae</taxon>
        <taxon>Papilionoideae</taxon>
        <taxon>50 kb inversion clade</taxon>
        <taxon>NPAAA clade</taxon>
        <taxon>Hologalegina</taxon>
        <taxon>IRL clade</taxon>
        <taxon>Cicereae</taxon>
        <taxon>Cicer</taxon>
    </lineage>
</organism>
<dbReference type="PANTHER" id="PTHR21654:SF63">
    <property type="entry name" value="MYB-LIKE DOMAIN-CONTAINING PROTEIN"/>
    <property type="match status" value="1"/>
</dbReference>
<proteinExistence type="predicted"/>
<dbReference type="AlphaFoldDB" id="A0A1S2XZ35"/>
<dbReference type="InterPro" id="IPR001005">
    <property type="entry name" value="SANT/Myb"/>
</dbReference>
<gene>
    <name evidence="10" type="primary">LOC101513267</name>
</gene>
<sequence>MNDPYAFPEDLRRLISSRNHLTTTTQQPPSLYASSSSSSFPSPFNNNSYDPIMQIGDVFYPRPAFTHHYDYYSSSSNTLINPIPIPIPTTTPSSAFAALQTNSSHNNKTNWLAFDPSNNRWPRQETLSLLEIRSRLHSKFKDNNHKAPLWNEISRIMAEEFGYQRSGKKCKEKFENLYKYYKKTKEGKASRQDGKHYRFFRQLEAICGESNTTHHHASTSDNTTLHHAANAAVDSHQTPSFTTNQENVINIGDHQNLNNNFKYSESLTSFSNSSEFEITSSCENNDDEDLSAVAHMMKQPKEKGLVEDQRQSDDKRVRKSWRVKVEEIVDYHMRNIIETQDTWMEKMLSVVEQREQEMALKEEERKRKESMRCDKEIHELWAKEKAWVEARDAALLEVVRKHIGIENKEALVSNKNKSQVNDTKYGYPFENVDQRWTEMEISSLIQLRTSFEQRVRENGDLDEGVWNEIGEKMVYMGFDRNGIECKKIWHEISMSLRRTVDCGVKTRPWCLGLKVTDDDEI</sequence>
<dbReference type="Proteomes" id="UP000087171">
    <property type="component" value="Chromosome Ca4"/>
</dbReference>
<dbReference type="OrthoDB" id="1919525at2759"/>
<dbReference type="FunFam" id="1.10.10.60:FF:000061">
    <property type="entry name" value="Trihelix transcription factor GT-2"/>
    <property type="match status" value="1"/>
</dbReference>
<evidence type="ECO:0000313" key="9">
    <source>
        <dbReference type="Proteomes" id="UP000087171"/>
    </source>
</evidence>
<dbReference type="Pfam" id="PF13837">
    <property type="entry name" value="Myb_DNA-bind_4"/>
    <property type="match status" value="2"/>
</dbReference>
<evidence type="ECO:0000256" key="1">
    <source>
        <dbReference type="ARBA" id="ARBA00004123"/>
    </source>
</evidence>
<name>A0A1S2XZ35_CICAR</name>
<dbReference type="InterPro" id="IPR044822">
    <property type="entry name" value="Myb_DNA-bind_4"/>
</dbReference>
<dbReference type="eggNOG" id="KOG4282">
    <property type="taxonomic scope" value="Eukaryota"/>
</dbReference>
<dbReference type="PaxDb" id="3827-XP_004496179.1"/>
<evidence type="ECO:0000256" key="5">
    <source>
        <dbReference type="ARBA" id="ARBA00023163"/>
    </source>
</evidence>
<evidence type="ECO:0000256" key="7">
    <source>
        <dbReference type="SAM" id="Coils"/>
    </source>
</evidence>
<reference evidence="9" key="1">
    <citation type="journal article" date="2013" name="Nat. Biotechnol.">
        <title>Draft genome sequence of chickpea (Cicer arietinum) provides a resource for trait improvement.</title>
        <authorList>
            <person name="Varshney R.K."/>
            <person name="Song C."/>
            <person name="Saxena R.K."/>
            <person name="Azam S."/>
            <person name="Yu S."/>
            <person name="Sharpe A.G."/>
            <person name="Cannon S."/>
            <person name="Baek J."/>
            <person name="Rosen B.D."/>
            <person name="Tar'an B."/>
            <person name="Millan T."/>
            <person name="Zhang X."/>
            <person name="Ramsay L.D."/>
            <person name="Iwata A."/>
            <person name="Wang Y."/>
            <person name="Nelson W."/>
            <person name="Farmer A.D."/>
            <person name="Gaur P.M."/>
            <person name="Soderlund C."/>
            <person name="Penmetsa R.V."/>
            <person name="Xu C."/>
            <person name="Bharti A.K."/>
            <person name="He W."/>
            <person name="Winter P."/>
            <person name="Zhao S."/>
            <person name="Hane J.K."/>
            <person name="Carrasquilla-Garcia N."/>
            <person name="Condie J.A."/>
            <person name="Upadhyaya H.D."/>
            <person name="Luo M.C."/>
            <person name="Thudi M."/>
            <person name="Gowda C.L."/>
            <person name="Singh N.P."/>
            <person name="Lichtenzveig J."/>
            <person name="Gali K.K."/>
            <person name="Rubio J."/>
            <person name="Nadarajan N."/>
            <person name="Dolezel J."/>
            <person name="Bansal K.C."/>
            <person name="Xu X."/>
            <person name="Edwards D."/>
            <person name="Zhang G."/>
            <person name="Kahl G."/>
            <person name="Gil J."/>
            <person name="Singh K.B."/>
            <person name="Datta S.K."/>
            <person name="Jackson S.A."/>
            <person name="Wang J."/>
            <person name="Cook D.R."/>
        </authorList>
    </citation>
    <scope>NUCLEOTIDE SEQUENCE [LARGE SCALE GENOMIC DNA]</scope>
    <source>
        <strain evidence="9">cv. CDC Frontier</strain>
    </source>
</reference>
<keyword evidence="5" id="KW-0804">Transcription</keyword>
<dbReference type="PANTHER" id="PTHR21654">
    <property type="entry name" value="FI21293P1"/>
    <property type="match status" value="1"/>
</dbReference>
<reference evidence="10" key="2">
    <citation type="submission" date="2025-08" db="UniProtKB">
        <authorList>
            <consortium name="RefSeq"/>
        </authorList>
    </citation>
    <scope>IDENTIFICATION</scope>
    <source>
        <tissue evidence="10">Etiolated seedlings</tissue>
    </source>
</reference>
<evidence type="ECO:0000259" key="8">
    <source>
        <dbReference type="PROSITE" id="PS50090"/>
    </source>
</evidence>
<evidence type="ECO:0000256" key="3">
    <source>
        <dbReference type="ARBA" id="ARBA00023015"/>
    </source>
</evidence>
<dbReference type="GeneID" id="101513267"/>
<evidence type="ECO:0000256" key="6">
    <source>
        <dbReference type="ARBA" id="ARBA00023242"/>
    </source>
</evidence>
<feature type="coiled-coil region" evidence="7">
    <location>
        <begin position="344"/>
        <end position="371"/>
    </location>
</feature>
<keyword evidence="6" id="KW-0539">Nucleus</keyword>
<evidence type="ECO:0000313" key="10">
    <source>
        <dbReference type="RefSeq" id="XP_004496179.1"/>
    </source>
</evidence>
<feature type="domain" description="Myb-like" evidence="8">
    <location>
        <begin position="119"/>
        <end position="178"/>
    </location>
</feature>
<dbReference type="GO" id="GO:0003677">
    <property type="term" value="F:DNA binding"/>
    <property type="evidence" value="ECO:0007669"/>
    <property type="project" value="UniProtKB-KW"/>
</dbReference>
<feature type="domain" description="Myb-like" evidence="8">
    <location>
        <begin position="435"/>
        <end position="493"/>
    </location>
</feature>
<dbReference type="GO" id="GO:0006355">
    <property type="term" value="P:regulation of DNA-templated transcription"/>
    <property type="evidence" value="ECO:0007669"/>
    <property type="project" value="UniProtKB-ARBA"/>
</dbReference>
<keyword evidence="9" id="KW-1185">Reference proteome</keyword>
<dbReference type="Gene3D" id="1.10.10.60">
    <property type="entry name" value="Homeodomain-like"/>
    <property type="match status" value="2"/>
</dbReference>
<protein>
    <submittedName>
        <fullName evidence="10">Trihelix transcription factor PTL-like</fullName>
    </submittedName>
</protein>
<dbReference type="GO" id="GO:0005634">
    <property type="term" value="C:nucleus"/>
    <property type="evidence" value="ECO:0007669"/>
    <property type="project" value="UniProtKB-SubCell"/>
</dbReference>
<keyword evidence="7" id="KW-0175">Coiled coil</keyword>
<comment type="subcellular location">
    <subcellularLocation>
        <location evidence="1">Nucleus</location>
    </subcellularLocation>
</comment>
<dbReference type="KEGG" id="cam:101513267"/>
<accession>A0A1S2XZ35</accession>
<dbReference type="STRING" id="3827.A0A1S2XZ35"/>